<sequence>MHSKLLAAHAHSVRLSPAALACLPNVALILALYASEYVHERRPDLEKVAAFMVDGANRWGLPELMNNTCHLVAFWQMCDDDASAAEAWSAHYARFDNHRIIHCSLTKGQMSTVRRHLRAMAAEAVAA</sequence>
<reference evidence="3" key="1">
    <citation type="submission" date="2022-10" db="EMBL/GenBank/DDBJ databases">
        <title>The complete genomes of actinobacterial strains from the NBC collection.</title>
        <authorList>
            <person name="Joergensen T.S."/>
            <person name="Alvarez Arevalo M."/>
            <person name="Sterndorff E.B."/>
            <person name="Faurdal D."/>
            <person name="Vuksanovic O."/>
            <person name="Mourched A.-S."/>
            <person name="Charusanti P."/>
            <person name="Shaw S."/>
            <person name="Blin K."/>
            <person name="Weber T."/>
        </authorList>
    </citation>
    <scope>NUCLEOTIDE SEQUENCE</scope>
    <source>
        <strain evidence="3">NBC_01393</strain>
    </source>
</reference>
<protein>
    <submittedName>
        <fullName evidence="3">Uncharacterized protein</fullName>
    </submittedName>
</protein>
<evidence type="ECO:0000256" key="2">
    <source>
        <dbReference type="SAM" id="SignalP"/>
    </source>
</evidence>
<evidence type="ECO:0000256" key="1">
    <source>
        <dbReference type="SAM" id="Phobius"/>
    </source>
</evidence>
<keyword evidence="2" id="KW-0732">Signal</keyword>
<name>A0AAU3I137_9ACTN</name>
<organism evidence="3">
    <name type="scientific">Streptomyces sp. NBC_01393</name>
    <dbReference type="NCBI Taxonomy" id="2903851"/>
    <lineage>
        <taxon>Bacteria</taxon>
        <taxon>Bacillati</taxon>
        <taxon>Actinomycetota</taxon>
        <taxon>Actinomycetes</taxon>
        <taxon>Kitasatosporales</taxon>
        <taxon>Streptomycetaceae</taxon>
        <taxon>Streptomyces</taxon>
    </lineage>
</organism>
<feature type="chain" id="PRO_5043872414" evidence="2">
    <location>
        <begin position="22"/>
        <end position="127"/>
    </location>
</feature>
<dbReference type="AlphaFoldDB" id="A0AAU3I137"/>
<dbReference type="EMBL" id="CP109546">
    <property type="protein sequence ID" value="WTZ10058.1"/>
    <property type="molecule type" value="Genomic_DNA"/>
</dbReference>
<accession>A0AAU3I137</accession>
<feature type="transmembrane region" description="Helical" evidence="1">
    <location>
        <begin position="15"/>
        <end position="34"/>
    </location>
</feature>
<proteinExistence type="predicted"/>
<evidence type="ECO:0000313" key="3">
    <source>
        <dbReference type="EMBL" id="WTZ10058.1"/>
    </source>
</evidence>
<gene>
    <name evidence="3" type="ORF">OG699_19935</name>
</gene>
<keyword evidence="1" id="KW-0472">Membrane</keyword>
<keyword evidence="1" id="KW-0812">Transmembrane</keyword>
<keyword evidence="1" id="KW-1133">Transmembrane helix</keyword>
<feature type="signal peptide" evidence="2">
    <location>
        <begin position="1"/>
        <end position="21"/>
    </location>
</feature>